<evidence type="ECO:0000313" key="2">
    <source>
        <dbReference type="Proteomes" id="UP000229026"/>
    </source>
</evidence>
<sequence>WLAKAGQGHKRLKEDEEFIYFESVIPRLYITDMVMDAEYPKKRQGETGEIIEDFIALDWPGYEPWPDKEEPPEVESHFNLGIVFLPIYYDRESLKQAIKEGKPAFIFTPTDPILLNQDRSFL</sequence>
<reference evidence="2" key="1">
    <citation type="submission" date="2017-09" db="EMBL/GenBank/DDBJ databases">
        <title>Depth-based differentiation of microbial function through sediment-hosted aquifers and enrichment of novel symbionts in the deep terrestrial subsurface.</title>
        <authorList>
            <person name="Probst A.J."/>
            <person name="Ladd B."/>
            <person name="Jarett J.K."/>
            <person name="Geller-Mcgrath D.E."/>
            <person name="Sieber C.M.K."/>
            <person name="Emerson J.B."/>
            <person name="Anantharaman K."/>
            <person name="Thomas B.C."/>
            <person name="Malmstrom R."/>
            <person name="Stieglmeier M."/>
            <person name="Klingl A."/>
            <person name="Woyke T."/>
            <person name="Ryan C.M."/>
            <person name="Banfield J.F."/>
        </authorList>
    </citation>
    <scope>NUCLEOTIDE SEQUENCE [LARGE SCALE GENOMIC DNA]</scope>
</reference>
<name>A0A2M7YLA6_9BACT</name>
<dbReference type="EMBL" id="PFWH01000005">
    <property type="protein sequence ID" value="PJA63774.1"/>
    <property type="molecule type" value="Genomic_DNA"/>
</dbReference>
<evidence type="ECO:0000313" key="1">
    <source>
        <dbReference type="EMBL" id="PJA63774.1"/>
    </source>
</evidence>
<organism evidence="1 2">
    <name type="scientific">Candidatus Portnoybacteria bacterium CG_4_9_14_3_um_filter_44_9</name>
    <dbReference type="NCBI Taxonomy" id="1974806"/>
    <lineage>
        <taxon>Bacteria</taxon>
        <taxon>Candidatus Portnoyibacteriota</taxon>
    </lineage>
</organism>
<accession>A0A2M7YLA6</accession>
<comment type="caution">
    <text evidence="1">The sequence shown here is derived from an EMBL/GenBank/DDBJ whole genome shotgun (WGS) entry which is preliminary data.</text>
</comment>
<dbReference type="Proteomes" id="UP000229026">
    <property type="component" value="Unassembled WGS sequence"/>
</dbReference>
<protein>
    <submittedName>
        <fullName evidence="1">Uncharacterized protein</fullName>
    </submittedName>
</protein>
<feature type="non-terminal residue" evidence="1">
    <location>
        <position position="1"/>
    </location>
</feature>
<dbReference type="AlphaFoldDB" id="A0A2M7YLA6"/>
<proteinExistence type="predicted"/>
<feature type="non-terminal residue" evidence="1">
    <location>
        <position position="122"/>
    </location>
</feature>
<gene>
    <name evidence="1" type="ORF">CO161_00125</name>
</gene>